<accession>A0A916EEC7</accession>
<name>A0A916EEC7_9GLOM</name>
<evidence type="ECO:0008006" key="3">
    <source>
        <dbReference type="Google" id="ProtNLM"/>
    </source>
</evidence>
<organism evidence="1 2">
    <name type="scientific">Rhizophagus irregularis</name>
    <dbReference type="NCBI Taxonomy" id="588596"/>
    <lineage>
        <taxon>Eukaryota</taxon>
        <taxon>Fungi</taxon>
        <taxon>Fungi incertae sedis</taxon>
        <taxon>Mucoromycota</taxon>
        <taxon>Glomeromycotina</taxon>
        <taxon>Glomeromycetes</taxon>
        <taxon>Glomerales</taxon>
        <taxon>Glomeraceae</taxon>
        <taxon>Rhizophagus</taxon>
    </lineage>
</organism>
<evidence type="ECO:0000313" key="1">
    <source>
        <dbReference type="EMBL" id="CAB5381278.1"/>
    </source>
</evidence>
<gene>
    <name evidence="1" type="ORF">CHRIB12_LOCUS17429</name>
</gene>
<proteinExistence type="predicted"/>
<dbReference type="Proteomes" id="UP000684084">
    <property type="component" value="Unassembled WGS sequence"/>
</dbReference>
<comment type="caution">
    <text evidence="1">The sequence shown here is derived from an EMBL/GenBank/DDBJ whole genome shotgun (WGS) entry which is preliminary data.</text>
</comment>
<reference evidence="1" key="1">
    <citation type="submission" date="2020-05" db="EMBL/GenBank/DDBJ databases">
        <authorList>
            <person name="Rincon C."/>
            <person name="Sanders R I."/>
            <person name="Robbins C."/>
            <person name="Chaturvedi A."/>
        </authorList>
    </citation>
    <scope>NUCLEOTIDE SEQUENCE</scope>
    <source>
        <strain evidence="1">CHB12</strain>
    </source>
</reference>
<protein>
    <recommendedName>
        <fullName evidence="3">RNase H type-1 domain-containing protein</fullName>
    </recommendedName>
</protein>
<evidence type="ECO:0000313" key="2">
    <source>
        <dbReference type="Proteomes" id="UP000684084"/>
    </source>
</evidence>
<dbReference type="EMBL" id="CAGKOT010000044">
    <property type="protein sequence ID" value="CAB5381278.1"/>
    <property type="molecule type" value="Genomic_DNA"/>
</dbReference>
<dbReference type="OrthoDB" id="2405510at2759"/>
<sequence>MGKIKYGKHLELKLIKIKGHSEIKGNEEADRVVKNDMERLTCITIKDSQQKDLKYDLYWDGNRVDRHIRKFTDNICEATLEAAWSFNHVNRTIF</sequence>
<dbReference type="AlphaFoldDB" id="A0A916EEC7"/>